<protein>
    <submittedName>
        <fullName evidence="3">Uncharacterized protein</fullName>
    </submittedName>
</protein>
<name>A0A7S2VD05_9STRA</name>
<accession>A0A7S2VD05</accession>
<feature type="coiled-coil region" evidence="1">
    <location>
        <begin position="146"/>
        <end position="173"/>
    </location>
</feature>
<feature type="compositionally biased region" description="Low complexity" evidence="2">
    <location>
        <begin position="60"/>
        <end position="77"/>
    </location>
</feature>
<organism evidence="3">
    <name type="scientific">Entomoneis paludosa</name>
    <dbReference type="NCBI Taxonomy" id="265537"/>
    <lineage>
        <taxon>Eukaryota</taxon>
        <taxon>Sar</taxon>
        <taxon>Stramenopiles</taxon>
        <taxon>Ochrophyta</taxon>
        <taxon>Bacillariophyta</taxon>
        <taxon>Bacillariophyceae</taxon>
        <taxon>Bacillariophycidae</taxon>
        <taxon>Entomoneidaceae</taxon>
        <taxon>Entomoneis</taxon>
    </lineage>
</organism>
<gene>
    <name evidence="3" type="ORF">APAL1065_LOCUS3681</name>
</gene>
<feature type="region of interest" description="Disordered" evidence="2">
    <location>
        <begin position="59"/>
        <end position="85"/>
    </location>
</feature>
<dbReference type="AlphaFoldDB" id="A0A7S2VD05"/>
<evidence type="ECO:0000256" key="1">
    <source>
        <dbReference type="SAM" id="Coils"/>
    </source>
</evidence>
<reference evidence="3" key="1">
    <citation type="submission" date="2021-01" db="EMBL/GenBank/DDBJ databases">
        <authorList>
            <person name="Corre E."/>
            <person name="Pelletier E."/>
            <person name="Niang G."/>
            <person name="Scheremetjew M."/>
            <person name="Finn R."/>
            <person name="Kale V."/>
            <person name="Holt S."/>
            <person name="Cochrane G."/>
            <person name="Meng A."/>
            <person name="Brown T."/>
            <person name="Cohen L."/>
        </authorList>
    </citation>
    <scope>NUCLEOTIDE SEQUENCE</scope>
    <source>
        <strain evidence="3">CCMP125</strain>
    </source>
</reference>
<proteinExistence type="predicted"/>
<sequence length="186" mass="21704">MGGKLKLSRREIPEWLQSWPLSGRSFDEPHPDFMFQNAIQVAAMRGDVEAFGCIQQDIPSNDSFSEESSQASISSFEGGDDTDEPSSVLCRAIALLNAKHGGSRRQQRHSHRMQSMSPHRLDRYSFFLEVVDNDHNHPMLQQHYDMKEEHEEMLLWERKRAKLQRNIQEYARVHNDSEMFPVLYEL</sequence>
<evidence type="ECO:0000256" key="2">
    <source>
        <dbReference type="SAM" id="MobiDB-lite"/>
    </source>
</evidence>
<dbReference type="EMBL" id="HBHT01005547">
    <property type="protein sequence ID" value="CAD9947316.1"/>
    <property type="molecule type" value="Transcribed_RNA"/>
</dbReference>
<keyword evidence="1" id="KW-0175">Coiled coil</keyword>
<evidence type="ECO:0000313" key="3">
    <source>
        <dbReference type="EMBL" id="CAD9947316.1"/>
    </source>
</evidence>